<protein>
    <submittedName>
        <fullName evidence="3">Rhodanese-like domain-containing protein</fullName>
    </submittedName>
</protein>
<gene>
    <name evidence="3" type="ORF">G8O29_01545</name>
</gene>
<feature type="signal peptide" evidence="1">
    <location>
        <begin position="1"/>
        <end position="22"/>
    </location>
</feature>
<organism evidence="3 4">
    <name type="scientific">Rhodobacter calidifons</name>
    <dbReference type="NCBI Taxonomy" id="2715277"/>
    <lineage>
        <taxon>Bacteria</taxon>
        <taxon>Pseudomonadati</taxon>
        <taxon>Pseudomonadota</taxon>
        <taxon>Alphaproteobacteria</taxon>
        <taxon>Rhodobacterales</taxon>
        <taxon>Rhodobacter group</taxon>
        <taxon>Rhodobacter</taxon>
    </lineage>
</organism>
<dbReference type="Gene3D" id="3.40.250.10">
    <property type="entry name" value="Rhodanese-like domain"/>
    <property type="match status" value="1"/>
</dbReference>
<dbReference type="PROSITE" id="PS50206">
    <property type="entry name" value="RHODANESE_3"/>
    <property type="match status" value="1"/>
</dbReference>
<dbReference type="SMART" id="SM00450">
    <property type="entry name" value="RHOD"/>
    <property type="match status" value="1"/>
</dbReference>
<proteinExistence type="predicted"/>
<evidence type="ECO:0000256" key="1">
    <source>
        <dbReference type="SAM" id="SignalP"/>
    </source>
</evidence>
<evidence type="ECO:0000313" key="4">
    <source>
        <dbReference type="Proteomes" id="UP001515660"/>
    </source>
</evidence>
<dbReference type="InterPro" id="IPR036873">
    <property type="entry name" value="Rhodanese-like_dom_sf"/>
</dbReference>
<dbReference type="CDD" id="cd00158">
    <property type="entry name" value="RHOD"/>
    <property type="match status" value="1"/>
</dbReference>
<sequence length="144" mass="15402">MTRRRLVLFLPVALLATGSGYALLQPAMVGSTLDAETAFRRTRAGDLLLIDIRQPDEWAATGSPQGAHRLDLRSRDFLDRLSMLANGDRNRPIALICATGGRSARLARALTRAGFTNVLDVSEGMLGSSAGPGWLGRGLPTVTD</sequence>
<dbReference type="Proteomes" id="UP001515660">
    <property type="component" value="Unassembled WGS sequence"/>
</dbReference>
<evidence type="ECO:0000259" key="2">
    <source>
        <dbReference type="PROSITE" id="PS50206"/>
    </source>
</evidence>
<keyword evidence="1" id="KW-0732">Signal</keyword>
<name>A0ABX0G3G0_9RHOB</name>
<accession>A0ABX0G3G0</accession>
<dbReference type="Pfam" id="PF00581">
    <property type="entry name" value="Rhodanese"/>
    <property type="match status" value="1"/>
</dbReference>
<reference evidence="3 4" key="1">
    <citation type="journal article" date="2022" name="Microorganisms">
        <title>Genome Sequence and Characterization of a Xanthorhodopsin-Containing, Aerobic Anoxygenic Phototrophic Rhodobacter Species, Isolated from Mesophilic Conditions at Yellowstone National Park.</title>
        <authorList>
            <person name="Kyndt J.A."/>
            <person name="Robertson S."/>
            <person name="Shoffstall I.B."/>
            <person name="Ramaley R.F."/>
            <person name="Meyer T.E."/>
        </authorList>
    </citation>
    <scope>NUCLEOTIDE SEQUENCE [LARGE SCALE GENOMIC DNA]</scope>
    <source>
        <strain evidence="3 4">M37P</strain>
    </source>
</reference>
<dbReference type="InterPro" id="IPR001763">
    <property type="entry name" value="Rhodanese-like_dom"/>
</dbReference>
<comment type="caution">
    <text evidence="3">The sequence shown here is derived from an EMBL/GenBank/DDBJ whole genome shotgun (WGS) entry which is preliminary data.</text>
</comment>
<feature type="chain" id="PRO_5045735342" evidence="1">
    <location>
        <begin position="23"/>
        <end position="144"/>
    </location>
</feature>
<dbReference type="SUPFAM" id="SSF52821">
    <property type="entry name" value="Rhodanese/Cell cycle control phosphatase"/>
    <property type="match status" value="1"/>
</dbReference>
<evidence type="ECO:0000313" key="3">
    <source>
        <dbReference type="EMBL" id="NHB75423.1"/>
    </source>
</evidence>
<dbReference type="EMBL" id="JAANHS010000001">
    <property type="protein sequence ID" value="NHB75423.1"/>
    <property type="molecule type" value="Genomic_DNA"/>
</dbReference>
<keyword evidence="4" id="KW-1185">Reference proteome</keyword>
<feature type="domain" description="Rhodanese" evidence="2">
    <location>
        <begin position="43"/>
        <end position="143"/>
    </location>
</feature>
<dbReference type="RefSeq" id="WP_166401463.1">
    <property type="nucleotide sequence ID" value="NZ_JAANHS010000001.1"/>
</dbReference>